<proteinExistence type="predicted"/>
<evidence type="ECO:0000313" key="1">
    <source>
        <dbReference type="EMBL" id="KFB71244.1"/>
    </source>
</evidence>
<reference evidence="1 2" key="1">
    <citation type="submission" date="2014-02" db="EMBL/GenBank/DDBJ databases">
        <title>Expanding our view of genomic diversity in Candidatus Accumulibacter clades.</title>
        <authorList>
            <person name="Skennerton C.T."/>
            <person name="Barr J.J."/>
            <person name="Slater F.R."/>
            <person name="Bond P.L."/>
            <person name="Tyson G.W."/>
        </authorList>
    </citation>
    <scope>NUCLEOTIDE SEQUENCE [LARGE SCALE GENOMIC DNA]</scope>
    <source>
        <strain evidence="2">BA-91</strain>
    </source>
</reference>
<dbReference type="Proteomes" id="UP000020077">
    <property type="component" value="Unassembled WGS sequence"/>
</dbReference>
<accession>A0A080M269</accession>
<sequence>MRPVASHVAKRLTAIADTPGPHLCQVMSDERQRFELRFGCRQPKDKPIVSAPLKDMAPLLDRAELARNTLADSPTTVQSA</sequence>
<gene>
    <name evidence="1" type="ORF">AW09_003626</name>
</gene>
<dbReference type="EMBL" id="JDVG02000572">
    <property type="protein sequence ID" value="KFB71244.1"/>
    <property type="molecule type" value="Genomic_DNA"/>
</dbReference>
<name>A0A080M269_9PROT</name>
<protein>
    <submittedName>
        <fullName evidence="1">Uncharacterized protein</fullName>
    </submittedName>
</protein>
<comment type="caution">
    <text evidence="1">The sequence shown here is derived from an EMBL/GenBank/DDBJ whole genome shotgun (WGS) entry which is preliminary data.</text>
</comment>
<dbReference type="AlphaFoldDB" id="A0A080M269"/>
<organism evidence="1 2">
    <name type="scientific">Candidatus Accumulibacter phosphatis</name>
    <dbReference type="NCBI Taxonomy" id="327160"/>
    <lineage>
        <taxon>Bacteria</taxon>
        <taxon>Pseudomonadati</taxon>
        <taxon>Pseudomonadota</taxon>
        <taxon>Betaproteobacteria</taxon>
        <taxon>Candidatus Accumulibacter</taxon>
    </lineage>
</organism>
<evidence type="ECO:0000313" key="2">
    <source>
        <dbReference type="Proteomes" id="UP000020077"/>
    </source>
</evidence>